<dbReference type="CDD" id="cd06171">
    <property type="entry name" value="Sigma70_r4"/>
    <property type="match status" value="1"/>
</dbReference>
<dbReference type="NCBIfam" id="TIGR02985">
    <property type="entry name" value="Sig70_bacteroi1"/>
    <property type="match status" value="1"/>
</dbReference>
<evidence type="ECO:0000256" key="1">
    <source>
        <dbReference type="ARBA" id="ARBA00010641"/>
    </source>
</evidence>
<dbReference type="PANTHER" id="PTHR43133">
    <property type="entry name" value="RNA POLYMERASE ECF-TYPE SIGMA FACTO"/>
    <property type="match status" value="1"/>
</dbReference>
<accession>A0A363NUL0</accession>
<dbReference type="AlphaFoldDB" id="A0A363NUL0"/>
<dbReference type="InterPro" id="IPR036388">
    <property type="entry name" value="WH-like_DNA-bd_sf"/>
</dbReference>
<dbReference type="RefSeq" id="WP_108634428.1">
    <property type="nucleotide sequence ID" value="NZ_QCXX01000003.1"/>
</dbReference>
<dbReference type="GO" id="GO:0006352">
    <property type="term" value="P:DNA-templated transcription initiation"/>
    <property type="evidence" value="ECO:0007669"/>
    <property type="project" value="InterPro"/>
</dbReference>
<dbReference type="InterPro" id="IPR013324">
    <property type="entry name" value="RNA_pol_sigma_r3/r4-like"/>
</dbReference>
<keyword evidence="4" id="KW-0804">Transcription</keyword>
<evidence type="ECO:0000313" key="7">
    <source>
        <dbReference type="Proteomes" id="UP000250831"/>
    </source>
</evidence>
<comment type="similarity">
    <text evidence="1">Belongs to the sigma-70 factor family. ECF subfamily.</text>
</comment>
<dbReference type="SUPFAM" id="SSF88659">
    <property type="entry name" value="Sigma3 and sigma4 domains of RNA polymerase sigma factors"/>
    <property type="match status" value="1"/>
</dbReference>
<dbReference type="SUPFAM" id="SSF88946">
    <property type="entry name" value="Sigma2 domain of RNA polymerase sigma factors"/>
    <property type="match status" value="1"/>
</dbReference>
<dbReference type="Gene3D" id="1.10.10.10">
    <property type="entry name" value="Winged helix-like DNA-binding domain superfamily/Winged helix DNA-binding domain"/>
    <property type="match status" value="1"/>
</dbReference>
<evidence type="ECO:0000256" key="3">
    <source>
        <dbReference type="ARBA" id="ARBA00023082"/>
    </source>
</evidence>
<dbReference type="GO" id="GO:0016987">
    <property type="term" value="F:sigma factor activity"/>
    <property type="evidence" value="ECO:0007669"/>
    <property type="project" value="UniProtKB-KW"/>
</dbReference>
<dbReference type="InterPro" id="IPR039425">
    <property type="entry name" value="RNA_pol_sigma-70-like"/>
</dbReference>
<dbReference type="Gene3D" id="1.10.1740.10">
    <property type="match status" value="1"/>
</dbReference>
<keyword evidence="7" id="KW-1185">Reference proteome</keyword>
<dbReference type="Pfam" id="PF08281">
    <property type="entry name" value="Sigma70_r4_2"/>
    <property type="match status" value="1"/>
</dbReference>
<keyword evidence="3" id="KW-0731">Sigma factor</keyword>
<dbReference type="Pfam" id="PF04542">
    <property type="entry name" value="Sigma70_r2"/>
    <property type="match status" value="1"/>
</dbReference>
<dbReference type="PANTHER" id="PTHR43133:SF46">
    <property type="entry name" value="RNA POLYMERASE SIGMA-70 FACTOR ECF SUBFAMILY"/>
    <property type="match status" value="1"/>
</dbReference>
<dbReference type="SMART" id="SM00421">
    <property type="entry name" value="HTH_LUXR"/>
    <property type="match status" value="1"/>
</dbReference>
<feature type="domain" description="HTH luxR-type" evidence="5">
    <location>
        <begin position="135"/>
        <end position="193"/>
    </location>
</feature>
<dbReference type="OrthoDB" id="659569at2"/>
<keyword evidence="2" id="KW-0805">Transcription regulation</keyword>
<protein>
    <submittedName>
        <fullName evidence="6">RNA polymerase subunit sigma-70</fullName>
    </submittedName>
</protein>
<gene>
    <name evidence="6" type="ORF">DCO56_14255</name>
</gene>
<evidence type="ECO:0000256" key="2">
    <source>
        <dbReference type="ARBA" id="ARBA00023015"/>
    </source>
</evidence>
<reference evidence="6 7" key="1">
    <citation type="submission" date="2018-04" db="EMBL/GenBank/DDBJ databases">
        <title>Sphingobacterium sp. M46 Genome.</title>
        <authorList>
            <person name="Cheng J."/>
            <person name="Li Y."/>
        </authorList>
    </citation>
    <scope>NUCLEOTIDE SEQUENCE [LARGE SCALE GENOMIC DNA]</scope>
    <source>
        <strain evidence="6 7">M46</strain>
    </source>
</reference>
<dbReference type="InterPro" id="IPR013325">
    <property type="entry name" value="RNA_pol_sigma_r2"/>
</dbReference>
<name>A0A363NUL0_9SPHI</name>
<dbReference type="InterPro" id="IPR000792">
    <property type="entry name" value="Tscrpt_reg_LuxR_C"/>
</dbReference>
<evidence type="ECO:0000256" key="4">
    <source>
        <dbReference type="ARBA" id="ARBA00023163"/>
    </source>
</evidence>
<organism evidence="6 7">
    <name type="scientific">Sphingobacterium athyrii</name>
    <dbReference type="NCBI Taxonomy" id="2152717"/>
    <lineage>
        <taxon>Bacteria</taxon>
        <taxon>Pseudomonadati</taxon>
        <taxon>Bacteroidota</taxon>
        <taxon>Sphingobacteriia</taxon>
        <taxon>Sphingobacteriales</taxon>
        <taxon>Sphingobacteriaceae</taxon>
        <taxon>Sphingobacterium</taxon>
    </lineage>
</organism>
<evidence type="ECO:0000313" key="6">
    <source>
        <dbReference type="EMBL" id="PUV24502.1"/>
    </source>
</evidence>
<evidence type="ECO:0000259" key="5">
    <source>
        <dbReference type="SMART" id="SM00421"/>
    </source>
</evidence>
<sequence length="193" mass="22467">MMSSGEHRYSELSDTELVKLIRYGDHGAFTQIFARYWAVLLQHAVNLLKDEDEAVDVVQDIFITLWIKHDQLEINASIKSYLYTAVRNRIISRIRHTKIHESYLDSLVNLAEHGDFVTDNQVRFNELSAQLEKEVSKLPPRQREVFELSRNHGLSHKQVAEALNISEETVKKQINKVLRMLKVKLNVLLLTLF</sequence>
<comment type="caution">
    <text evidence="6">The sequence shown here is derived from an EMBL/GenBank/DDBJ whole genome shotgun (WGS) entry which is preliminary data.</text>
</comment>
<dbReference type="InterPro" id="IPR014327">
    <property type="entry name" value="RNA_pol_sigma70_bacteroid"/>
</dbReference>
<dbReference type="Proteomes" id="UP000250831">
    <property type="component" value="Unassembled WGS sequence"/>
</dbReference>
<dbReference type="NCBIfam" id="TIGR02937">
    <property type="entry name" value="sigma70-ECF"/>
    <property type="match status" value="1"/>
</dbReference>
<dbReference type="EMBL" id="QCXX01000003">
    <property type="protein sequence ID" value="PUV24502.1"/>
    <property type="molecule type" value="Genomic_DNA"/>
</dbReference>
<dbReference type="InterPro" id="IPR007627">
    <property type="entry name" value="RNA_pol_sigma70_r2"/>
</dbReference>
<dbReference type="InterPro" id="IPR014284">
    <property type="entry name" value="RNA_pol_sigma-70_dom"/>
</dbReference>
<proteinExistence type="inferred from homology"/>
<dbReference type="GO" id="GO:0003677">
    <property type="term" value="F:DNA binding"/>
    <property type="evidence" value="ECO:0007669"/>
    <property type="project" value="InterPro"/>
</dbReference>
<dbReference type="InterPro" id="IPR013249">
    <property type="entry name" value="RNA_pol_sigma70_r4_t2"/>
</dbReference>